<proteinExistence type="inferred from homology"/>
<protein>
    <recommendedName>
        <fullName evidence="4">Sulfotransferase domain-containing protein</fullName>
    </recommendedName>
</protein>
<dbReference type="PANTHER" id="PTHR14096">
    <property type="entry name" value="APOLIPOPROTEIN L"/>
    <property type="match status" value="1"/>
</dbReference>
<dbReference type="Pfam" id="PF00685">
    <property type="entry name" value="Sulfotransfer_1"/>
    <property type="match status" value="1"/>
</dbReference>
<dbReference type="InterPro" id="IPR008405">
    <property type="entry name" value="ApoL"/>
</dbReference>
<feature type="region of interest" description="Disordered" evidence="3">
    <location>
        <begin position="580"/>
        <end position="604"/>
    </location>
</feature>
<evidence type="ECO:0000256" key="1">
    <source>
        <dbReference type="ARBA" id="ARBA00010090"/>
    </source>
</evidence>
<comment type="caution">
    <text evidence="5">The sequence shown here is derived from an EMBL/GenBank/DDBJ whole genome shotgun (WGS) entry which is preliminary data.</text>
</comment>
<dbReference type="SUPFAM" id="SSF52540">
    <property type="entry name" value="P-loop containing nucleoside triphosphate hydrolases"/>
    <property type="match status" value="1"/>
</dbReference>
<comment type="similarity">
    <text evidence="1">Belongs to the apolipoprotein L family.</text>
</comment>
<reference evidence="5 6" key="1">
    <citation type="submission" date="2019-06" db="EMBL/GenBank/DDBJ databases">
        <title>Draft genomes of female and male turbot (Scophthalmus maximus).</title>
        <authorList>
            <person name="Xu H."/>
            <person name="Xu X.-W."/>
            <person name="Shao C."/>
            <person name="Chen S."/>
        </authorList>
    </citation>
    <scope>NUCLEOTIDE SEQUENCE [LARGE SCALE GENOMIC DNA]</scope>
    <source>
        <strain evidence="5">Ysfricsl-2016a</strain>
        <tissue evidence="5">Blood</tissue>
    </source>
</reference>
<name>A0A6A4SDL3_SCOMX</name>
<dbReference type="EMBL" id="VEVO01000013">
    <property type="protein sequence ID" value="KAF0033226.1"/>
    <property type="molecule type" value="Genomic_DNA"/>
</dbReference>
<evidence type="ECO:0000256" key="3">
    <source>
        <dbReference type="SAM" id="MobiDB-lite"/>
    </source>
</evidence>
<dbReference type="GO" id="GO:0005576">
    <property type="term" value="C:extracellular region"/>
    <property type="evidence" value="ECO:0007669"/>
    <property type="project" value="InterPro"/>
</dbReference>
<organism evidence="5 6">
    <name type="scientific">Scophthalmus maximus</name>
    <name type="common">Turbot</name>
    <name type="synonym">Psetta maxima</name>
    <dbReference type="NCBI Taxonomy" id="52904"/>
    <lineage>
        <taxon>Eukaryota</taxon>
        <taxon>Metazoa</taxon>
        <taxon>Chordata</taxon>
        <taxon>Craniata</taxon>
        <taxon>Vertebrata</taxon>
        <taxon>Euteleostomi</taxon>
        <taxon>Actinopterygii</taxon>
        <taxon>Neopterygii</taxon>
        <taxon>Teleostei</taxon>
        <taxon>Neoteleostei</taxon>
        <taxon>Acanthomorphata</taxon>
        <taxon>Carangaria</taxon>
        <taxon>Pleuronectiformes</taxon>
        <taxon>Pleuronectoidei</taxon>
        <taxon>Scophthalmidae</taxon>
        <taxon>Scophthalmus</taxon>
    </lineage>
</organism>
<evidence type="ECO:0000256" key="2">
    <source>
        <dbReference type="SAM" id="Coils"/>
    </source>
</evidence>
<sequence>MDRGEDLELEAEEEMEEMEEMSAARKELREVLCRYVTGTLVDVDTVTGFCEKLSKWLLWRKTELNMMMDVKVRADAVELGIGHVTRSENRGKALWEYLRSKVTQVTAHSRRAALEEELAAVLKDTLGGLEKLDRFLDAVEKLAVTSLHVFTENQATRLSESIRLGRVRDAIAAARLVCPLLLEFRRDAGAFFLPRLHNVEVLAYELDKYLRTTQTICETLMKSSLSDVHLKTTVETAVKLDVDLSEDDVRMMLDHIHQLDEIRTNQHFRTVFLFQEESCCGFITEFSERRPGMLQFLSDMEESAVRLDRMHLGAKISSVAGSSVGAVGGVLSIVGLALIPVTLGASAALMLTGVGLGVTSGVNSAVTTATEIGVNNTQQNKASQALQSFMKDVQSLQDCLDKVTSQTVSKMENSVIDTTLGVSNVLVKAGVIGKGIDAIVDLASAPKFLQSEEVIAGVGMAVAQEGQALRNVPRVASDIPDIGQAVAKGPLAFSRSARAGFITLNALFLGMDIFFICKDSISLAKGSKNEVSQLIKARAALWSSEMDSWQKIHDSLSQGLETSEKKRITLETPFYPEMQREADTEVPASNSLKPQRRQHTMSGDREDLQEALCRYVTDTLSYTGTMSSFCEKVSQWVDKGKTELGKLKHETNSDSLAAVLKETLGGLEELQGFLDALEKLAVTSLHVFVENQGTRLPGGTSLEHVREVIKVARLICPLFLHFKRDAKAFFLPRLQNLEVLSYQLDEYIMNTEKIAEAFEQSILRDLSLKVNQRTVVNLDVALSEDDIRRMRFQIDQLAKIRMDPHYRLVFLFKKVKLCSHFITEFSKRKPEMLQYLKDLEESAAQLDSMSKGAAISGVVSSSVGAVGGVLSIAGLILAPFTFGTSLGMTIGGVGMSIASGITGIVTTATEMGVNATQEENAKKAFQGFMEDVQIIQACLEEATSQPDTNLETCGPNVSLAAGEILNSLGNIGNNVWSIVQEAPDANVIRAMRIEMQEANAARIVSTEAAGSVSSLAARSVSRAASEIPEVGQAAFKGTLALSKSARAVSGVLSGVFLAADIAFICKDSIRLHQGTETEVSKFLRPRVELWSSEMKSWQKIHDSLCLGLEKDLKREVTKICEFLGKDLSEEDIEHVVEKSTFKTMKKDPKANYEFLPKEKISGNFMRKGKIGDWKNLLTVAQSESRPTASGETG</sequence>
<accession>A0A6A4SDL3</accession>
<evidence type="ECO:0000313" key="5">
    <source>
        <dbReference type="EMBL" id="KAF0033226.1"/>
    </source>
</evidence>
<dbReference type="GO" id="GO:0008146">
    <property type="term" value="F:sulfotransferase activity"/>
    <property type="evidence" value="ECO:0007669"/>
    <property type="project" value="InterPro"/>
</dbReference>
<dbReference type="InterPro" id="IPR000863">
    <property type="entry name" value="Sulfotransferase_dom"/>
</dbReference>
<dbReference type="PANTHER" id="PTHR14096:SF57">
    <property type="entry name" value="APOLIPOPROTEIN L4"/>
    <property type="match status" value="1"/>
</dbReference>
<gene>
    <name evidence="5" type="ORF">F2P81_015516</name>
</gene>
<dbReference type="GO" id="GO:0042157">
    <property type="term" value="P:lipoprotein metabolic process"/>
    <property type="evidence" value="ECO:0007669"/>
    <property type="project" value="InterPro"/>
</dbReference>
<dbReference type="AlphaFoldDB" id="A0A6A4SDL3"/>
<dbReference type="InterPro" id="IPR027417">
    <property type="entry name" value="P-loop_NTPase"/>
</dbReference>
<dbReference type="Proteomes" id="UP000438429">
    <property type="component" value="Unassembled WGS sequence"/>
</dbReference>
<dbReference type="GO" id="GO:0006869">
    <property type="term" value="P:lipid transport"/>
    <property type="evidence" value="ECO:0007669"/>
    <property type="project" value="InterPro"/>
</dbReference>
<dbReference type="GO" id="GO:0016020">
    <property type="term" value="C:membrane"/>
    <property type="evidence" value="ECO:0007669"/>
    <property type="project" value="TreeGrafter"/>
</dbReference>
<evidence type="ECO:0000259" key="4">
    <source>
        <dbReference type="Pfam" id="PF00685"/>
    </source>
</evidence>
<feature type="coiled-coil region" evidence="2">
    <location>
        <begin position="1"/>
        <end position="31"/>
    </location>
</feature>
<dbReference type="Gene3D" id="3.40.50.300">
    <property type="entry name" value="P-loop containing nucleotide triphosphate hydrolases"/>
    <property type="match status" value="1"/>
</dbReference>
<dbReference type="Pfam" id="PF05461">
    <property type="entry name" value="ApoL"/>
    <property type="match status" value="2"/>
</dbReference>
<feature type="domain" description="Sulfotransferase" evidence="4">
    <location>
        <begin position="1108"/>
        <end position="1183"/>
    </location>
</feature>
<evidence type="ECO:0000313" key="6">
    <source>
        <dbReference type="Proteomes" id="UP000438429"/>
    </source>
</evidence>
<keyword evidence="2" id="KW-0175">Coiled coil</keyword>
<dbReference type="GO" id="GO:0008289">
    <property type="term" value="F:lipid binding"/>
    <property type="evidence" value="ECO:0007669"/>
    <property type="project" value="InterPro"/>
</dbReference>